<sequence length="238" mass="23988">MSEQVTGCHGLPLLQPAQAQKHVTVNESLLRLDGLVNLVLQGTALAQPPAVVEGACWGVPAGATGAWEGQAGRIAIGANGGWVFATPQRGQRAFLLDRGAEAVWDGQEWRAGALTLGPWGAGISAGILEAEVAVGAGAVAATGVEIPSHVLVLGVTARVVEAITGSLDAWALGVDGAADRYGSGLGLGVNSWSQGLLSAPMAVWAPEELLLTASGGAFAGGRLRLAVHYLALAVPDAV</sequence>
<protein>
    <recommendedName>
        <fullName evidence="3">DUF2793 domain-containing protein</fullName>
    </recommendedName>
</protein>
<proteinExistence type="predicted"/>
<evidence type="ECO:0000313" key="2">
    <source>
        <dbReference type="Proteomes" id="UP000199125"/>
    </source>
</evidence>
<dbReference type="RefSeq" id="WP_090845795.1">
    <property type="nucleotide sequence ID" value="NZ_FNXG01000001.1"/>
</dbReference>
<evidence type="ECO:0008006" key="3">
    <source>
        <dbReference type="Google" id="ProtNLM"/>
    </source>
</evidence>
<name>A0A1H6JHM1_9RHOB</name>
<accession>A0A1H6JHM1</accession>
<reference evidence="2" key="1">
    <citation type="submission" date="2016-10" db="EMBL/GenBank/DDBJ databases">
        <authorList>
            <person name="Varghese N."/>
            <person name="Submissions S."/>
        </authorList>
    </citation>
    <scope>NUCLEOTIDE SEQUENCE [LARGE SCALE GENOMIC DNA]</scope>
    <source>
        <strain evidence="2">DSM 11593</strain>
    </source>
</reference>
<dbReference type="Proteomes" id="UP000199125">
    <property type="component" value="Unassembled WGS sequence"/>
</dbReference>
<dbReference type="OrthoDB" id="564699at2"/>
<keyword evidence="2" id="KW-1185">Reference proteome</keyword>
<dbReference type="AlphaFoldDB" id="A0A1H6JHM1"/>
<dbReference type="EMBL" id="FNXG01000001">
    <property type="protein sequence ID" value="SEH59921.1"/>
    <property type="molecule type" value="Genomic_DNA"/>
</dbReference>
<gene>
    <name evidence="1" type="ORF">SAMN04488075_0283</name>
</gene>
<dbReference type="InterPro" id="IPR021251">
    <property type="entry name" value="DUF2793"/>
</dbReference>
<organism evidence="1 2">
    <name type="scientific">Paracoccus alkenifer</name>
    <dbReference type="NCBI Taxonomy" id="65735"/>
    <lineage>
        <taxon>Bacteria</taxon>
        <taxon>Pseudomonadati</taxon>
        <taxon>Pseudomonadota</taxon>
        <taxon>Alphaproteobacteria</taxon>
        <taxon>Rhodobacterales</taxon>
        <taxon>Paracoccaceae</taxon>
        <taxon>Paracoccus</taxon>
    </lineage>
</organism>
<dbReference type="Pfam" id="PF10983">
    <property type="entry name" value="DUF2793"/>
    <property type="match status" value="1"/>
</dbReference>
<dbReference type="STRING" id="65735.SAMN04488075_0283"/>
<evidence type="ECO:0000313" key="1">
    <source>
        <dbReference type="EMBL" id="SEH59921.1"/>
    </source>
</evidence>